<keyword evidence="2" id="KW-0812">Transmembrane</keyword>
<keyword evidence="2" id="KW-1133">Transmembrane helix</keyword>
<feature type="region of interest" description="Disordered" evidence="1">
    <location>
        <begin position="151"/>
        <end position="198"/>
    </location>
</feature>
<gene>
    <name evidence="3" type="ORF">SAMN04489727_7186</name>
</gene>
<proteinExistence type="predicted"/>
<dbReference type="STRING" id="208445.SAMN04489727_7186"/>
<accession>A0A1H4ZAJ0</accession>
<dbReference type="EMBL" id="FNSO01000004">
    <property type="protein sequence ID" value="SED27256.1"/>
    <property type="molecule type" value="Genomic_DNA"/>
</dbReference>
<dbReference type="Proteomes" id="UP000199622">
    <property type="component" value="Unassembled WGS sequence"/>
</dbReference>
<keyword evidence="2" id="KW-0472">Membrane</keyword>
<evidence type="ECO:0000313" key="4">
    <source>
        <dbReference type="Proteomes" id="UP000199622"/>
    </source>
</evidence>
<dbReference type="AlphaFoldDB" id="A0A1H4ZAJ0"/>
<organism evidence="3 4">
    <name type="scientific">Amycolatopsis tolypomycina</name>
    <dbReference type="NCBI Taxonomy" id="208445"/>
    <lineage>
        <taxon>Bacteria</taxon>
        <taxon>Bacillati</taxon>
        <taxon>Actinomycetota</taxon>
        <taxon>Actinomycetes</taxon>
        <taxon>Pseudonocardiales</taxon>
        <taxon>Pseudonocardiaceae</taxon>
        <taxon>Amycolatopsis</taxon>
    </lineage>
</organism>
<evidence type="ECO:0000256" key="1">
    <source>
        <dbReference type="SAM" id="MobiDB-lite"/>
    </source>
</evidence>
<reference evidence="4" key="1">
    <citation type="submission" date="2016-10" db="EMBL/GenBank/DDBJ databases">
        <authorList>
            <person name="Varghese N."/>
            <person name="Submissions S."/>
        </authorList>
    </citation>
    <scope>NUCLEOTIDE SEQUENCE [LARGE SCALE GENOMIC DNA]</scope>
    <source>
        <strain evidence="4">DSM 44544</strain>
    </source>
</reference>
<evidence type="ECO:0000256" key="2">
    <source>
        <dbReference type="SAM" id="Phobius"/>
    </source>
</evidence>
<protein>
    <recommendedName>
        <fullName evidence="5">DUF2637 domain-containing protein</fullName>
    </recommendedName>
</protein>
<name>A0A1H4ZAJ0_9PSEU</name>
<evidence type="ECO:0000313" key="3">
    <source>
        <dbReference type="EMBL" id="SED27256.1"/>
    </source>
</evidence>
<feature type="transmembrane region" description="Helical" evidence="2">
    <location>
        <begin position="51"/>
        <end position="72"/>
    </location>
</feature>
<feature type="transmembrane region" description="Helical" evidence="2">
    <location>
        <begin position="93"/>
        <end position="112"/>
    </location>
</feature>
<sequence length="266" mass="27696">MIQPAADLSGRSGSDGARVVRAVTVIMGVVVGLTFLFGFGNVLNLAVRLGVPVWVAPLVAPAVDLSILGLLIGSRHLALAGVTAAQLRPARRLLLFASVVTLAFNVADPVVAGEYGRAAFDAVGPLLLIGWAEVGPDLLRALSTASRVAEASPEDVGPVQAPRADEPAAFGQTVPESSGDDATPDGTSVCKPGNRPASRLVDDDLLGRAREEDARHWDACHRPISADTLRRKLRIGAARSRLLVAMIRADAQGRSAQAEVATQARA</sequence>
<evidence type="ECO:0008006" key="5">
    <source>
        <dbReference type="Google" id="ProtNLM"/>
    </source>
</evidence>
<keyword evidence="4" id="KW-1185">Reference proteome</keyword>
<feature type="transmembrane region" description="Helical" evidence="2">
    <location>
        <begin position="19"/>
        <end position="39"/>
    </location>
</feature>